<comment type="caution">
    <text evidence="2">The sequence shown here is derived from an EMBL/GenBank/DDBJ whole genome shotgun (WGS) entry which is preliminary data.</text>
</comment>
<evidence type="ECO:0000313" key="2">
    <source>
        <dbReference type="EMBL" id="MQL75300.1"/>
    </source>
</evidence>
<protein>
    <submittedName>
        <fullName evidence="2">Uncharacterized protein</fullName>
    </submittedName>
</protein>
<dbReference type="Proteomes" id="UP000652761">
    <property type="component" value="Unassembled WGS sequence"/>
</dbReference>
<organism evidence="2 3">
    <name type="scientific">Colocasia esculenta</name>
    <name type="common">Wild taro</name>
    <name type="synonym">Arum esculentum</name>
    <dbReference type="NCBI Taxonomy" id="4460"/>
    <lineage>
        <taxon>Eukaryota</taxon>
        <taxon>Viridiplantae</taxon>
        <taxon>Streptophyta</taxon>
        <taxon>Embryophyta</taxon>
        <taxon>Tracheophyta</taxon>
        <taxon>Spermatophyta</taxon>
        <taxon>Magnoliopsida</taxon>
        <taxon>Liliopsida</taxon>
        <taxon>Araceae</taxon>
        <taxon>Aroideae</taxon>
        <taxon>Colocasieae</taxon>
        <taxon>Colocasia</taxon>
    </lineage>
</organism>
<sequence length="260" mass="29845">MSRDVRRGEQQAPAPQGLTILPPPPPVDYGVFMKGLSQAPAPVPQEHGHDGSSIIEKFKRMPPPSFKGESQPLLTECWMREVEKIFRAISTRSETAPDFSSLCREECQPQQRQQQQQRHMTWKPGRPRAQARVYAIALEDAKQAENIIEEDLDININWRFLPVDDSNVVVYFSDCVWDSRSETDPLSPVDKLRNIPNGKKPEEYIREMFARFTTITNNLKALRKEYTSSEIVKKVLYLPPTWHTKAMVSDDSKNMATLTF</sequence>
<accession>A0A843U0A7</accession>
<keyword evidence="3" id="KW-1185">Reference proteome</keyword>
<evidence type="ECO:0000256" key="1">
    <source>
        <dbReference type="SAM" id="MobiDB-lite"/>
    </source>
</evidence>
<reference evidence="2" key="1">
    <citation type="submission" date="2017-07" db="EMBL/GenBank/DDBJ databases">
        <title>Taro Niue Genome Assembly and Annotation.</title>
        <authorList>
            <person name="Atibalentja N."/>
            <person name="Keating K."/>
            <person name="Fields C.J."/>
        </authorList>
    </citation>
    <scope>NUCLEOTIDE SEQUENCE</scope>
    <source>
        <strain evidence="2">Niue_2</strain>
        <tissue evidence="2">Leaf</tissue>
    </source>
</reference>
<gene>
    <name evidence="2" type="ORF">Taro_007670</name>
</gene>
<name>A0A843U0A7_COLES</name>
<dbReference type="EMBL" id="NMUH01000244">
    <property type="protein sequence ID" value="MQL75300.1"/>
    <property type="molecule type" value="Genomic_DNA"/>
</dbReference>
<evidence type="ECO:0000313" key="3">
    <source>
        <dbReference type="Proteomes" id="UP000652761"/>
    </source>
</evidence>
<feature type="region of interest" description="Disordered" evidence="1">
    <location>
        <begin position="1"/>
        <end position="25"/>
    </location>
</feature>
<proteinExistence type="predicted"/>
<dbReference type="AlphaFoldDB" id="A0A843U0A7"/>